<evidence type="ECO:0000313" key="2">
    <source>
        <dbReference type="EMBL" id="PWS37611.1"/>
    </source>
</evidence>
<evidence type="ECO:0000256" key="1">
    <source>
        <dbReference type="ARBA" id="ARBA00023002"/>
    </source>
</evidence>
<dbReference type="InterPro" id="IPR001041">
    <property type="entry name" value="2Fe-2S_ferredoxin-type"/>
</dbReference>
<accession>A0A317FEV1</accession>
<keyword evidence="3" id="KW-1185">Reference proteome</keyword>
<organism evidence="2 3">
    <name type="scientific">Falsiroseomonas bella</name>
    <dbReference type="NCBI Taxonomy" id="2184016"/>
    <lineage>
        <taxon>Bacteria</taxon>
        <taxon>Pseudomonadati</taxon>
        <taxon>Pseudomonadota</taxon>
        <taxon>Alphaproteobacteria</taxon>
        <taxon>Acetobacterales</taxon>
        <taxon>Roseomonadaceae</taxon>
        <taxon>Falsiroseomonas</taxon>
    </lineage>
</organism>
<reference evidence="3" key="1">
    <citation type="submission" date="2018-05" db="EMBL/GenBank/DDBJ databases">
        <authorList>
            <person name="Du Z."/>
            <person name="Wang X."/>
        </authorList>
    </citation>
    <scope>NUCLEOTIDE SEQUENCE [LARGE SCALE GENOMIC DNA]</scope>
    <source>
        <strain evidence="3">CQN31</strain>
    </source>
</reference>
<dbReference type="GO" id="GO:0051536">
    <property type="term" value="F:iron-sulfur cluster binding"/>
    <property type="evidence" value="ECO:0007669"/>
    <property type="project" value="InterPro"/>
</dbReference>
<proteinExistence type="predicted"/>
<dbReference type="EMBL" id="QGNA01000002">
    <property type="protein sequence ID" value="PWS37611.1"/>
    <property type="molecule type" value="Genomic_DNA"/>
</dbReference>
<dbReference type="RefSeq" id="WP_109870719.1">
    <property type="nucleotide sequence ID" value="NZ_QGNA01000002.1"/>
</dbReference>
<comment type="caution">
    <text evidence="2">The sequence shown here is derived from an EMBL/GenBank/DDBJ whole genome shotgun (WGS) entry which is preliminary data.</text>
</comment>
<protein>
    <submittedName>
        <fullName evidence="2">Sarcosine oxidase subunit alpha</fullName>
    </submittedName>
</protein>
<name>A0A317FEV1_9PROT</name>
<dbReference type="OrthoDB" id="573392at2"/>
<dbReference type="Proteomes" id="UP000245765">
    <property type="component" value="Unassembled WGS sequence"/>
</dbReference>
<dbReference type="CDD" id="cd00207">
    <property type="entry name" value="fer2"/>
    <property type="match status" value="1"/>
</dbReference>
<dbReference type="InterPro" id="IPR036010">
    <property type="entry name" value="2Fe-2S_ferredoxin-like_sf"/>
</dbReference>
<dbReference type="Gene3D" id="3.10.20.440">
    <property type="entry name" value="2Fe-2S iron-sulphur cluster binding domain, sarcosine oxidase, alpha subunit, N-terminal domain"/>
    <property type="match status" value="1"/>
</dbReference>
<dbReference type="InterPro" id="IPR042204">
    <property type="entry name" value="2Fe-2S-bd_N"/>
</dbReference>
<gene>
    <name evidence="2" type="ORF">DFH01_12385</name>
</gene>
<dbReference type="GO" id="GO:0016491">
    <property type="term" value="F:oxidoreductase activity"/>
    <property type="evidence" value="ECO:0007669"/>
    <property type="project" value="UniProtKB-KW"/>
</dbReference>
<dbReference type="SUPFAM" id="SSF54292">
    <property type="entry name" value="2Fe-2S ferredoxin-like"/>
    <property type="match status" value="1"/>
</dbReference>
<dbReference type="Pfam" id="PF13510">
    <property type="entry name" value="Fer2_4"/>
    <property type="match status" value="1"/>
</dbReference>
<evidence type="ECO:0000313" key="3">
    <source>
        <dbReference type="Proteomes" id="UP000245765"/>
    </source>
</evidence>
<keyword evidence="1" id="KW-0560">Oxidoreductase</keyword>
<sequence>MFQRSDPPDITITWDGRELPARSGESLATALLAAGVLSFRETPVSGAARGPLCLMGACFDCLVEVEGQQNVQACMTPVHPGLRAAPQHGVRDLPEVEAA</sequence>
<dbReference type="AlphaFoldDB" id="A0A317FEV1"/>